<comment type="caution">
    <text evidence="1">The sequence shown here is derived from an EMBL/GenBank/DDBJ whole genome shotgun (WGS) entry which is preliminary data.</text>
</comment>
<name>A0ACC0D3H0_9PEZI</name>
<evidence type="ECO:0000313" key="1">
    <source>
        <dbReference type="EMBL" id="KAI6087113.1"/>
    </source>
</evidence>
<dbReference type="Proteomes" id="UP001497680">
    <property type="component" value="Unassembled WGS sequence"/>
</dbReference>
<sequence length="1078" mass="119308">MSLYRGRSRGRSKSIGAQSHLRNQSGRHTPYEDDDSGDDELYIPGGGGIYVTRTRSGKPALGRKKSKSLLEDYGFDMLGQAFGVQSRMDFERKARRRQKSFQSPISAPNTSYSSTPRRGRLSKNSLYENATPTKHRKSRVRSESTSSDTCLHHYHCNCTLHPDRCHYEPPKATSSISRPTPTKSKLSTPAKSFIPVPSPRRPPTWNLQRPSTPGNTNNQVPPMWYPSTPGTANYQVPPTWNFQPPSTPGMANNQVPPPMNFPTGPQGQAAQFGPYNNIPAWTPPPQFMAAPNPPVSPAFPGYRSSSMPVFNQTQPSAAPYQETNPPAHAMPGATFFPPPPPPPPTSLRPQGSASSFRYSPNEAKKFEEHYKTSLGRTAEEKREEKCQDKAKGEQDDYFSKHLKHRHFCAACGALRSKAYHQKHPLEKGQLPEPDYCHKCVVAARKRDDRKVAEEAVGSSSRAHDYPQGIGQDPMLGTKVDADYAGPSNKTEHTKNSRSRDWIRKARRLSILSNFLPSSTATGGFTQPSMTVASSESEYIPSAPIPVLAAGSDRVERPASPGGQTVPSFTATVDKFPAAAEVPKHAQDGLANKYQGSVPEKVVQAKTSSSLGKPEKQKQRMAQQVQQQTGSSNTLYNQTRIPSVTKTPKRPSKIPRPANSKPSSEVSKAPAATKAPEPSEAARMYHKSQYDDTGPSESTRTSRRSQYKPPTVTDKDEDVVFPAIPAKSPKKVETPLSHVRWGKSRVEEPSSETEQYKDGRKNTQSRERWTRPSPMVPRTARTQQVPKFPDLKQKRSDDSPTRKHRDGAAGRQKDREAHLRFADEVPSGSTKERGYSDGWDWTSKQDPFNPNPGPIPAFSDDFWGTKKDQAKPQADASARPDPASTSKPSASKPFDNSTNSATGFSRIVPSFLSHSEISVESYGSNRGPGYEGTPSATYRLDELSDTDGETVEGRRNRPFKKLEYSSKDDRDRKTARTRTRHRNKTSSTNDLSSQARSQRSQSNSAPKSSSKGKNKSQRMYYPAAEDLENPRYSSPLALESSTIAHTGHSAENLSGEDKPENNSPTETGRRRRVRRPSQK</sequence>
<gene>
    <name evidence="1" type="ORF">F4821DRAFT_278189</name>
</gene>
<reference evidence="1 2" key="1">
    <citation type="journal article" date="2022" name="New Phytol.">
        <title>Ecological generalism drives hyperdiversity of secondary metabolite gene clusters in xylarialean endophytes.</title>
        <authorList>
            <person name="Franco M.E.E."/>
            <person name="Wisecaver J.H."/>
            <person name="Arnold A.E."/>
            <person name="Ju Y.M."/>
            <person name="Slot J.C."/>
            <person name="Ahrendt S."/>
            <person name="Moore L.P."/>
            <person name="Eastman K.E."/>
            <person name="Scott K."/>
            <person name="Konkel Z."/>
            <person name="Mondo S.J."/>
            <person name="Kuo A."/>
            <person name="Hayes R.D."/>
            <person name="Haridas S."/>
            <person name="Andreopoulos B."/>
            <person name="Riley R."/>
            <person name="LaButti K."/>
            <person name="Pangilinan J."/>
            <person name="Lipzen A."/>
            <person name="Amirebrahimi M."/>
            <person name="Yan J."/>
            <person name="Adam C."/>
            <person name="Keymanesh K."/>
            <person name="Ng V."/>
            <person name="Louie K."/>
            <person name="Northen T."/>
            <person name="Drula E."/>
            <person name="Henrissat B."/>
            <person name="Hsieh H.M."/>
            <person name="Youens-Clark K."/>
            <person name="Lutzoni F."/>
            <person name="Miadlikowska J."/>
            <person name="Eastwood D.C."/>
            <person name="Hamelin R.C."/>
            <person name="Grigoriev I.V."/>
            <person name="U'Ren J.M."/>
        </authorList>
    </citation>
    <scope>NUCLEOTIDE SEQUENCE [LARGE SCALE GENOMIC DNA]</scope>
    <source>
        <strain evidence="1 2">ER1909</strain>
    </source>
</reference>
<dbReference type="EMBL" id="MU394310">
    <property type="protein sequence ID" value="KAI6087113.1"/>
    <property type="molecule type" value="Genomic_DNA"/>
</dbReference>
<proteinExistence type="predicted"/>
<organism evidence="1 2">
    <name type="scientific">Hypoxylon rubiginosum</name>
    <dbReference type="NCBI Taxonomy" id="110542"/>
    <lineage>
        <taxon>Eukaryota</taxon>
        <taxon>Fungi</taxon>
        <taxon>Dikarya</taxon>
        <taxon>Ascomycota</taxon>
        <taxon>Pezizomycotina</taxon>
        <taxon>Sordariomycetes</taxon>
        <taxon>Xylariomycetidae</taxon>
        <taxon>Xylariales</taxon>
        <taxon>Hypoxylaceae</taxon>
        <taxon>Hypoxylon</taxon>
    </lineage>
</organism>
<protein>
    <submittedName>
        <fullName evidence="1">Uncharacterized protein</fullName>
    </submittedName>
</protein>
<keyword evidence="2" id="KW-1185">Reference proteome</keyword>
<evidence type="ECO:0000313" key="2">
    <source>
        <dbReference type="Proteomes" id="UP001497680"/>
    </source>
</evidence>
<accession>A0ACC0D3H0</accession>